<evidence type="ECO:0000256" key="2">
    <source>
        <dbReference type="ARBA" id="ARBA00004892"/>
    </source>
</evidence>
<dbReference type="PANTHER" id="PTHR30068:SF4">
    <property type="entry name" value="URONATE ISOMERASE"/>
    <property type="match status" value="1"/>
</dbReference>
<dbReference type="AlphaFoldDB" id="A0A081KGX0"/>
<dbReference type="Gene3D" id="1.10.2020.10">
    <property type="entry name" value="uronate isomerase, domain 2, chain A"/>
    <property type="match status" value="1"/>
</dbReference>
<dbReference type="InterPro" id="IPR003766">
    <property type="entry name" value="Uronate_isomerase"/>
</dbReference>
<reference evidence="8 9" key="1">
    <citation type="submission" date="2014-06" db="EMBL/GenBank/DDBJ databases">
        <title>Whole Genome Sequences of Three Symbiotic Endozoicomonas Bacteria.</title>
        <authorList>
            <person name="Neave M.J."/>
            <person name="Apprill A."/>
            <person name="Voolstra C.R."/>
        </authorList>
    </citation>
    <scope>NUCLEOTIDE SEQUENCE [LARGE SCALE GENOMIC DNA]</scope>
    <source>
        <strain evidence="8 9">DSM 22380</strain>
    </source>
</reference>
<comment type="catalytic activity">
    <reaction evidence="1 7">
        <text>D-glucuronate = D-fructuronate</text>
        <dbReference type="Rhea" id="RHEA:13049"/>
        <dbReference type="ChEBI" id="CHEBI:58720"/>
        <dbReference type="ChEBI" id="CHEBI:59863"/>
        <dbReference type="EC" id="5.3.1.12"/>
    </reaction>
</comment>
<dbReference type="PANTHER" id="PTHR30068">
    <property type="entry name" value="URONATE ISOMERASE"/>
    <property type="match status" value="1"/>
</dbReference>
<dbReference type="eggNOG" id="COG1904">
    <property type="taxonomic scope" value="Bacteria"/>
</dbReference>
<comment type="caution">
    <text evidence="8">The sequence shown here is derived from an EMBL/GenBank/DDBJ whole genome shotgun (WGS) entry which is preliminary data.</text>
</comment>
<evidence type="ECO:0000256" key="4">
    <source>
        <dbReference type="ARBA" id="ARBA00012546"/>
    </source>
</evidence>
<dbReference type="EC" id="5.3.1.12" evidence="4 7"/>
<comment type="catalytic activity">
    <reaction evidence="7">
        <text>aldehydo-D-galacturonate = keto-D-tagaturonate</text>
        <dbReference type="Rhea" id="RHEA:27702"/>
        <dbReference type="ChEBI" id="CHEBI:12952"/>
        <dbReference type="ChEBI" id="CHEBI:17886"/>
    </reaction>
</comment>
<dbReference type="GO" id="GO:0019698">
    <property type="term" value="P:D-galacturonate catabolic process"/>
    <property type="evidence" value="ECO:0007669"/>
    <property type="project" value="TreeGrafter"/>
</dbReference>
<dbReference type="UniPathway" id="UPA00246"/>
<dbReference type="HAMAP" id="MF_00675">
    <property type="entry name" value="UxaC"/>
    <property type="match status" value="1"/>
</dbReference>
<dbReference type="GO" id="GO:0042840">
    <property type="term" value="P:D-glucuronate catabolic process"/>
    <property type="evidence" value="ECO:0007669"/>
    <property type="project" value="TreeGrafter"/>
</dbReference>
<dbReference type="Gene3D" id="3.20.20.140">
    <property type="entry name" value="Metal-dependent hydrolases"/>
    <property type="match status" value="1"/>
</dbReference>
<accession>A0A081KGX0</accession>
<sequence>MSFQAYSLHPDRLFDADSSIRSVARALYQEIRQLPIVSPHGHTDPSWFADNKPFGNPAALLLQPDHYVFRMLHSQGISLESLGIVSKDAAVEVEQDPRKAWQIFADNFHLFRGTPSRMWMDHALTEVLGVDQPLNSKTAQTIYDHIDAQLKTEAFLPRSLYERFNIDVLATTETAVDTLEHHCRINESDWQGRVITTFRPDSVTDPEHPDFISHMALLAEQTCEDIHQWAGYLNALRKRRAFFKSTGATATDHSYPTFFTTVLSQETCQSLLSKALKGELSSTDAEQFRGHMLVEMARMSQEDGLVMQIHCGVFRNHNQSLFNRFGADKGADIPLKTEFVHNLRPLLNEVGNDPNLTMILFTLDEDVYSRELAPLAGHYPALKLGPAWWFHDSPEGMMRYRRMVTETAGFYNTVGFNDDTRAFLSIPARHDVARRVDCNFLASLVCEHRITEEEAFDLAHELTSGLAKKAYRL</sequence>
<comment type="pathway">
    <text evidence="2 7">Carbohydrate metabolism; pentose and glucuronate interconversion.</text>
</comment>
<dbReference type="Proteomes" id="UP000027997">
    <property type="component" value="Unassembled WGS sequence"/>
</dbReference>
<protein>
    <recommendedName>
        <fullName evidence="5 7">Uronate isomerase</fullName>
        <ecNumber evidence="4 7">5.3.1.12</ecNumber>
    </recommendedName>
    <alternativeName>
        <fullName evidence="7">Glucuronate isomerase</fullName>
    </alternativeName>
    <alternativeName>
        <fullName evidence="7">Uronic isomerase</fullName>
    </alternativeName>
</protein>
<dbReference type="STRING" id="305900.GV64_24105"/>
<dbReference type="NCBIfam" id="NF002794">
    <property type="entry name" value="PRK02925.1"/>
    <property type="match status" value="1"/>
</dbReference>
<dbReference type="InterPro" id="IPR032466">
    <property type="entry name" value="Metal_Hydrolase"/>
</dbReference>
<name>A0A081KGX0_9GAMM</name>
<dbReference type="GO" id="GO:0008880">
    <property type="term" value="F:glucuronate isomerase activity"/>
    <property type="evidence" value="ECO:0007669"/>
    <property type="project" value="UniProtKB-UniRule"/>
</dbReference>
<evidence type="ECO:0000313" key="8">
    <source>
        <dbReference type="EMBL" id="KEI73396.1"/>
    </source>
</evidence>
<dbReference type="Pfam" id="PF02614">
    <property type="entry name" value="UxaC"/>
    <property type="match status" value="1"/>
</dbReference>
<gene>
    <name evidence="7" type="primary">uxaC</name>
    <name evidence="8" type="ORF">GV64_24105</name>
</gene>
<dbReference type="EMBL" id="JOJP01000001">
    <property type="protein sequence ID" value="KEI73396.1"/>
    <property type="molecule type" value="Genomic_DNA"/>
</dbReference>
<evidence type="ECO:0000256" key="5">
    <source>
        <dbReference type="ARBA" id="ARBA00020555"/>
    </source>
</evidence>
<organism evidence="8 9">
    <name type="scientific">Endozoicomonas elysicola</name>
    <dbReference type="NCBI Taxonomy" id="305900"/>
    <lineage>
        <taxon>Bacteria</taxon>
        <taxon>Pseudomonadati</taxon>
        <taxon>Pseudomonadota</taxon>
        <taxon>Gammaproteobacteria</taxon>
        <taxon>Oceanospirillales</taxon>
        <taxon>Endozoicomonadaceae</taxon>
        <taxon>Endozoicomonas</taxon>
    </lineage>
</organism>
<evidence type="ECO:0000313" key="9">
    <source>
        <dbReference type="Proteomes" id="UP000027997"/>
    </source>
</evidence>
<keyword evidence="6 7" id="KW-0413">Isomerase</keyword>
<dbReference type="SUPFAM" id="SSF51556">
    <property type="entry name" value="Metallo-dependent hydrolases"/>
    <property type="match status" value="1"/>
</dbReference>
<proteinExistence type="inferred from homology"/>
<evidence type="ECO:0000256" key="7">
    <source>
        <dbReference type="HAMAP-Rule" id="MF_00675"/>
    </source>
</evidence>
<evidence type="ECO:0000256" key="6">
    <source>
        <dbReference type="ARBA" id="ARBA00023235"/>
    </source>
</evidence>
<evidence type="ECO:0000256" key="1">
    <source>
        <dbReference type="ARBA" id="ARBA00001165"/>
    </source>
</evidence>
<evidence type="ECO:0000256" key="3">
    <source>
        <dbReference type="ARBA" id="ARBA00008397"/>
    </source>
</evidence>
<keyword evidence="9" id="KW-1185">Reference proteome</keyword>
<comment type="similarity">
    <text evidence="3 7">Belongs to the metallo-dependent hydrolases superfamily. Uronate isomerase family.</text>
</comment>
<dbReference type="RefSeq" id="WP_020583225.1">
    <property type="nucleotide sequence ID" value="NZ_JOJP01000001.1"/>
</dbReference>